<name>A0AA39TKU5_9PEZI</name>
<reference evidence="2" key="1">
    <citation type="submission" date="2023-06" db="EMBL/GenBank/DDBJ databases">
        <title>Genome-scale phylogeny and comparative genomics of the fungal order Sordariales.</title>
        <authorList>
            <consortium name="Lawrence Berkeley National Laboratory"/>
            <person name="Hensen N."/>
            <person name="Bonometti L."/>
            <person name="Westerberg I."/>
            <person name="Brannstrom I.O."/>
            <person name="Guillou S."/>
            <person name="Cros-Aarteil S."/>
            <person name="Calhoun S."/>
            <person name="Haridas S."/>
            <person name="Kuo A."/>
            <person name="Mondo S."/>
            <person name="Pangilinan J."/>
            <person name="Riley R."/>
            <person name="Labutti K."/>
            <person name="Andreopoulos B."/>
            <person name="Lipzen A."/>
            <person name="Chen C."/>
            <person name="Yanf M."/>
            <person name="Daum C."/>
            <person name="Ng V."/>
            <person name="Clum A."/>
            <person name="Steindorff A."/>
            <person name="Ohm R."/>
            <person name="Martin F."/>
            <person name="Silar P."/>
            <person name="Natvig D."/>
            <person name="Lalanne C."/>
            <person name="Gautier V."/>
            <person name="Ament-Velasquez S.L."/>
            <person name="Kruys A."/>
            <person name="Hutchinson M.I."/>
            <person name="Powell A.J."/>
            <person name="Barry K."/>
            <person name="Miller A.N."/>
            <person name="Grigoriev I.V."/>
            <person name="Debuchy R."/>
            <person name="Gladieux P."/>
            <person name="Thoren M.H."/>
            <person name="Johannesson H."/>
        </authorList>
    </citation>
    <scope>NUCLEOTIDE SEQUENCE</scope>
    <source>
        <strain evidence="2">CBS 606.72</strain>
    </source>
</reference>
<feature type="compositionally biased region" description="Basic and acidic residues" evidence="1">
    <location>
        <begin position="140"/>
        <end position="150"/>
    </location>
</feature>
<organism evidence="2 3">
    <name type="scientific">Immersiella caudata</name>
    <dbReference type="NCBI Taxonomy" id="314043"/>
    <lineage>
        <taxon>Eukaryota</taxon>
        <taxon>Fungi</taxon>
        <taxon>Dikarya</taxon>
        <taxon>Ascomycota</taxon>
        <taxon>Pezizomycotina</taxon>
        <taxon>Sordariomycetes</taxon>
        <taxon>Sordariomycetidae</taxon>
        <taxon>Sordariales</taxon>
        <taxon>Lasiosphaeriaceae</taxon>
        <taxon>Immersiella</taxon>
    </lineage>
</organism>
<protein>
    <submittedName>
        <fullName evidence="2">Uncharacterized protein</fullName>
    </submittedName>
</protein>
<keyword evidence="3" id="KW-1185">Reference proteome</keyword>
<accession>A0AA39TKU5</accession>
<feature type="region of interest" description="Disordered" evidence="1">
    <location>
        <begin position="116"/>
        <end position="150"/>
    </location>
</feature>
<evidence type="ECO:0000256" key="1">
    <source>
        <dbReference type="SAM" id="MobiDB-lite"/>
    </source>
</evidence>
<dbReference type="Proteomes" id="UP001175000">
    <property type="component" value="Unassembled WGS sequence"/>
</dbReference>
<dbReference type="AlphaFoldDB" id="A0AA39TKU5"/>
<gene>
    <name evidence="2" type="ORF">B0T14DRAFT_529471</name>
</gene>
<evidence type="ECO:0000313" key="2">
    <source>
        <dbReference type="EMBL" id="KAK0611014.1"/>
    </source>
</evidence>
<evidence type="ECO:0000313" key="3">
    <source>
        <dbReference type="Proteomes" id="UP001175000"/>
    </source>
</evidence>
<comment type="caution">
    <text evidence="2">The sequence shown here is derived from an EMBL/GenBank/DDBJ whole genome shotgun (WGS) entry which is preliminary data.</text>
</comment>
<proteinExistence type="predicted"/>
<dbReference type="EMBL" id="JAULSU010000007">
    <property type="protein sequence ID" value="KAK0611014.1"/>
    <property type="molecule type" value="Genomic_DNA"/>
</dbReference>
<sequence>MVNFFPNKDKANNTNIGTGEMSGVINREILEKIMVLQKANQASFDIIAGEVKATQHRISALERHREVDAARAAIRHDIMFGVLKKVSHDINGLSASCLKQSTAADMEYFMKGEELKQEPGATPTPRIKSSQSRAATPRATKSDAKHMKQRGTMEHLLSDWTCKMNEAETVAEVMELGKLLVKYAEDLVKTYI</sequence>